<evidence type="ECO:0000313" key="2">
    <source>
        <dbReference type="EMBL" id="KZT10311.1"/>
    </source>
</evidence>
<keyword evidence="1" id="KW-1133">Transmembrane helix</keyword>
<protein>
    <submittedName>
        <fullName evidence="2">Uncharacterized protein</fullName>
    </submittedName>
</protein>
<sequence>LVFYSNQCLADYLEMTTKTSVENYVVHMEGFMISGIEGTLLFHMLILVIGNHVQQTLQLKARISKLVLAKAISLVPIKCMVYQNFEENITAKYHLTIINYLLKRFCCPSDISSKSELELLLHAWKSGATYWEYLSDEEFRQWETMQFNVKMAEMCGNNDNNGDDAHINITDHAYAARDEAGLHHG</sequence>
<dbReference type="AlphaFoldDB" id="A0A165GGE7"/>
<evidence type="ECO:0000313" key="3">
    <source>
        <dbReference type="Proteomes" id="UP000076871"/>
    </source>
</evidence>
<dbReference type="RefSeq" id="XP_040768051.1">
    <property type="nucleotide sequence ID" value="XM_040903884.1"/>
</dbReference>
<keyword evidence="3" id="KW-1185">Reference proteome</keyword>
<accession>A0A165GGE7</accession>
<dbReference type="STRING" id="1314785.A0A165GGE7"/>
<dbReference type="InParanoid" id="A0A165GGE7"/>
<evidence type="ECO:0000256" key="1">
    <source>
        <dbReference type="SAM" id="Phobius"/>
    </source>
</evidence>
<feature type="transmembrane region" description="Helical" evidence="1">
    <location>
        <begin position="31"/>
        <end position="50"/>
    </location>
</feature>
<organism evidence="2 3">
    <name type="scientific">Laetiporus sulphureus 93-53</name>
    <dbReference type="NCBI Taxonomy" id="1314785"/>
    <lineage>
        <taxon>Eukaryota</taxon>
        <taxon>Fungi</taxon>
        <taxon>Dikarya</taxon>
        <taxon>Basidiomycota</taxon>
        <taxon>Agaricomycotina</taxon>
        <taxon>Agaricomycetes</taxon>
        <taxon>Polyporales</taxon>
        <taxon>Laetiporus</taxon>
    </lineage>
</organism>
<dbReference type="OrthoDB" id="2730500at2759"/>
<dbReference type="Proteomes" id="UP000076871">
    <property type="component" value="Unassembled WGS sequence"/>
</dbReference>
<reference evidence="2 3" key="1">
    <citation type="journal article" date="2016" name="Mol. Biol. Evol.">
        <title>Comparative Genomics of Early-Diverging Mushroom-Forming Fungi Provides Insights into the Origins of Lignocellulose Decay Capabilities.</title>
        <authorList>
            <person name="Nagy L.G."/>
            <person name="Riley R."/>
            <person name="Tritt A."/>
            <person name="Adam C."/>
            <person name="Daum C."/>
            <person name="Floudas D."/>
            <person name="Sun H."/>
            <person name="Yadav J.S."/>
            <person name="Pangilinan J."/>
            <person name="Larsson K.H."/>
            <person name="Matsuura K."/>
            <person name="Barry K."/>
            <person name="Labutti K."/>
            <person name="Kuo R."/>
            <person name="Ohm R.A."/>
            <person name="Bhattacharya S.S."/>
            <person name="Shirouzu T."/>
            <person name="Yoshinaga Y."/>
            <person name="Martin F.M."/>
            <person name="Grigoriev I.V."/>
            <person name="Hibbett D.S."/>
        </authorList>
    </citation>
    <scope>NUCLEOTIDE SEQUENCE [LARGE SCALE GENOMIC DNA]</scope>
    <source>
        <strain evidence="2 3">93-53</strain>
    </source>
</reference>
<dbReference type="EMBL" id="KV427609">
    <property type="protein sequence ID" value="KZT10311.1"/>
    <property type="molecule type" value="Genomic_DNA"/>
</dbReference>
<keyword evidence="1" id="KW-0812">Transmembrane</keyword>
<gene>
    <name evidence="2" type="ORF">LAESUDRAFT_644894</name>
</gene>
<feature type="non-terminal residue" evidence="2">
    <location>
        <position position="1"/>
    </location>
</feature>
<name>A0A165GGE7_9APHY</name>
<proteinExistence type="predicted"/>
<dbReference type="GeneID" id="63820914"/>
<keyword evidence="1" id="KW-0472">Membrane</keyword>